<evidence type="ECO:0000256" key="3">
    <source>
        <dbReference type="SAM" id="MobiDB-lite"/>
    </source>
</evidence>
<dbReference type="Proteomes" id="UP000216147">
    <property type="component" value="Unassembled WGS sequence"/>
</dbReference>
<dbReference type="GO" id="GO:0005886">
    <property type="term" value="C:plasma membrane"/>
    <property type="evidence" value="ECO:0007669"/>
    <property type="project" value="TreeGrafter"/>
</dbReference>
<dbReference type="NCBIfam" id="TIGR01730">
    <property type="entry name" value="RND_mfp"/>
    <property type="match status" value="1"/>
</dbReference>
<comment type="subcellular location">
    <subcellularLocation>
        <location evidence="1">Cell envelope</location>
    </subcellularLocation>
</comment>
<dbReference type="Pfam" id="PF25917">
    <property type="entry name" value="BSH_RND"/>
    <property type="match status" value="1"/>
</dbReference>
<dbReference type="GO" id="GO:0030313">
    <property type="term" value="C:cell envelope"/>
    <property type="evidence" value="ECO:0007669"/>
    <property type="project" value="UniProtKB-SubCell"/>
</dbReference>
<comment type="similarity">
    <text evidence="2">Belongs to the membrane fusion protein (MFP) (TC 8.A.1) family.</text>
</comment>
<dbReference type="Gene3D" id="1.10.287.470">
    <property type="entry name" value="Helix hairpin bin"/>
    <property type="match status" value="1"/>
</dbReference>
<feature type="compositionally biased region" description="Low complexity" evidence="3">
    <location>
        <begin position="380"/>
        <end position="389"/>
    </location>
</feature>
<dbReference type="Pfam" id="PF25967">
    <property type="entry name" value="RND-MFP_C"/>
    <property type="match status" value="1"/>
</dbReference>
<feature type="domain" description="Multidrug resistance protein MdtA-like alpha-helical hairpin" evidence="5">
    <location>
        <begin position="99"/>
        <end position="169"/>
    </location>
</feature>
<feature type="region of interest" description="Disordered" evidence="3">
    <location>
        <begin position="366"/>
        <end position="391"/>
    </location>
</feature>
<evidence type="ECO:0000313" key="9">
    <source>
        <dbReference type="EMBL" id="OYX58965.1"/>
    </source>
</evidence>
<organism evidence="9 10">
    <name type="scientific">Brevundimonas subvibrioides</name>
    <dbReference type="NCBI Taxonomy" id="74313"/>
    <lineage>
        <taxon>Bacteria</taxon>
        <taxon>Pseudomonadati</taxon>
        <taxon>Pseudomonadota</taxon>
        <taxon>Alphaproteobacteria</taxon>
        <taxon>Caulobacterales</taxon>
        <taxon>Caulobacteraceae</taxon>
        <taxon>Brevundimonas</taxon>
    </lineage>
</organism>
<dbReference type="InterPro" id="IPR058626">
    <property type="entry name" value="MdtA-like_b-barrel"/>
</dbReference>
<evidence type="ECO:0000259" key="8">
    <source>
        <dbReference type="Pfam" id="PF25967"/>
    </source>
</evidence>
<dbReference type="GO" id="GO:0022857">
    <property type="term" value="F:transmembrane transporter activity"/>
    <property type="evidence" value="ECO:0007669"/>
    <property type="project" value="InterPro"/>
</dbReference>
<evidence type="ECO:0000256" key="1">
    <source>
        <dbReference type="ARBA" id="ARBA00004196"/>
    </source>
</evidence>
<dbReference type="Gene3D" id="2.40.30.170">
    <property type="match status" value="1"/>
</dbReference>
<reference evidence="9 10" key="1">
    <citation type="submission" date="2017-03" db="EMBL/GenBank/DDBJ databases">
        <title>Lifting the veil on microbial sulfur biogeochemistry in mining wastewaters.</title>
        <authorList>
            <person name="Kantor R.S."/>
            <person name="Colenbrander Nelson T."/>
            <person name="Marshall S."/>
            <person name="Bennett D."/>
            <person name="Apte S."/>
            <person name="Camacho D."/>
            <person name="Thomas B.C."/>
            <person name="Warren L.A."/>
            <person name="Banfield J.F."/>
        </authorList>
    </citation>
    <scope>NUCLEOTIDE SEQUENCE [LARGE SCALE GENOMIC DNA]</scope>
    <source>
        <strain evidence="9">32-68-21</strain>
    </source>
</reference>
<gene>
    <name evidence="9" type="ORF">B7Y86_00615</name>
</gene>
<dbReference type="Pfam" id="PF25944">
    <property type="entry name" value="Beta-barrel_RND"/>
    <property type="match status" value="1"/>
</dbReference>
<feature type="domain" description="Multidrug resistance protein MdtA-like C-terminal permuted SH3" evidence="8">
    <location>
        <begin position="295"/>
        <end position="356"/>
    </location>
</feature>
<feature type="signal peptide" evidence="4">
    <location>
        <begin position="1"/>
        <end position="26"/>
    </location>
</feature>
<feature type="chain" id="PRO_5012198116" evidence="4">
    <location>
        <begin position="27"/>
        <end position="404"/>
    </location>
</feature>
<dbReference type="PROSITE" id="PS51257">
    <property type="entry name" value="PROKAR_LIPOPROTEIN"/>
    <property type="match status" value="1"/>
</dbReference>
<name>A0A258HPN5_9CAUL</name>
<dbReference type="Gene3D" id="2.40.420.20">
    <property type="match status" value="1"/>
</dbReference>
<evidence type="ECO:0000256" key="4">
    <source>
        <dbReference type="SAM" id="SignalP"/>
    </source>
</evidence>
<dbReference type="GO" id="GO:0046677">
    <property type="term" value="P:response to antibiotic"/>
    <property type="evidence" value="ECO:0007669"/>
    <property type="project" value="TreeGrafter"/>
</dbReference>
<dbReference type="Gene3D" id="2.40.50.100">
    <property type="match status" value="1"/>
</dbReference>
<evidence type="ECO:0000259" key="6">
    <source>
        <dbReference type="Pfam" id="PF25917"/>
    </source>
</evidence>
<dbReference type="InterPro" id="IPR058625">
    <property type="entry name" value="MdtA-like_BSH"/>
</dbReference>
<dbReference type="InterPro" id="IPR058627">
    <property type="entry name" value="MdtA-like_C"/>
</dbReference>
<evidence type="ECO:0000259" key="7">
    <source>
        <dbReference type="Pfam" id="PF25944"/>
    </source>
</evidence>
<comment type="caution">
    <text evidence="9">The sequence shown here is derived from an EMBL/GenBank/DDBJ whole genome shotgun (WGS) entry which is preliminary data.</text>
</comment>
<dbReference type="EMBL" id="NCEQ01000001">
    <property type="protein sequence ID" value="OYX58965.1"/>
    <property type="molecule type" value="Genomic_DNA"/>
</dbReference>
<evidence type="ECO:0000259" key="5">
    <source>
        <dbReference type="Pfam" id="PF25876"/>
    </source>
</evidence>
<evidence type="ECO:0000313" key="10">
    <source>
        <dbReference type="Proteomes" id="UP000216147"/>
    </source>
</evidence>
<feature type="domain" description="Multidrug resistance protein MdtA-like barrel-sandwich hybrid" evidence="6">
    <location>
        <begin position="60"/>
        <end position="201"/>
    </location>
</feature>
<accession>A0A258HPN5</accession>
<dbReference type="PANTHER" id="PTHR30158:SF24">
    <property type="entry name" value="HLYD FAMILY SECRETION PROTEIN"/>
    <property type="match status" value="1"/>
</dbReference>
<evidence type="ECO:0000256" key="2">
    <source>
        <dbReference type="ARBA" id="ARBA00009477"/>
    </source>
</evidence>
<dbReference type="InterPro" id="IPR006143">
    <property type="entry name" value="RND_pump_MFP"/>
</dbReference>
<dbReference type="Pfam" id="PF25876">
    <property type="entry name" value="HH_MFP_RND"/>
    <property type="match status" value="1"/>
</dbReference>
<dbReference type="AlphaFoldDB" id="A0A258HPN5"/>
<dbReference type="InterPro" id="IPR058624">
    <property type="entry name" value="MdtA-like_HH"/>
</dbReference>
<keyword evidence="4" id="KW-0732">Signal</keyword>
<dbReference type="SUPFAM" id="SSF111369">
    <property type="entry name" value="HlyD-like secretion proteins"/>
    <property type="match status" value="1"/>
</dbReference>
<sequence length="404" mass="42407">MRRLKIIAVSVLATGALYGCSQRSEAQGPPPAAPVTVAVPLAERVVDWDDFTGRFEATSSVEVRARVGGFIQAVHFRDGAYVQRGQLLFTLDQRPAQAQLASARAALNQAQAQLTLARTNLARSEGLLASQAVSQAEVDTNKGAVQTAEASVASAQASVRARQLELEFTRVTAPASGRVSDRRVDPGNVIAGGSSAADVLTTIVSSSPIYFVFEGSEALLLKYQRDARAGRSAPVRIRLQDESDFTRTGTLDFTDNAVDAASGTIRLRAVIPNGDGFLKPGMFAQARVAGAGAYDALLVPDSAIGTDQARRVVSVVAPDGSVTPTPVQLGPLVDGLRVIRSGLRPTDRIIIDGLQRAMPGMKVAPTNGRIARQPRPESVPTTYAPPAATGTSADTLTQSVIVGD</sequence>
<dbReference type="PANTHER" id="PTHR30158">
    <property type="entry name" value="ACRA/E-RELATED COMPONENT OF DRUG EFFLUX TRANSPORTER"/>
    <property type="match status" value="1"/>
</dbReference>
<proteinExistence type="inferred from homology"/>
<protein>
    <submittedName>
        <fullName evidence="9">Efflux transporter periplasmic adaptor subunit</fullName>
    </submittedName>
</protein>
<feature type="domain" description="Multidrug resistance protein MdtA-like beta-barrel" evidence="7">
    <location>
        <begin position="208"/>
        <end position="288"/>
    </location>
</feature>